<reference evidence="10 11" key="1">
    <citation type="journal article" date="2018" name="Gigascience">
        <title>Genomes of trombidid mites reveal novel predicted allergens and laterally-transferred genes associated with secondary metabolism.</title>
        <authorList>
            <person name="Dong X."/>
            <person name="Chaisiri K."/>
            <person name="Xia D."/>
            <person name="Armstrong S.D."/>
            <person name="Fang Y."/>
            <person name="Donnelly M.J."/>
            <person name="Kadowaki T."/>
            <person name="McGarry J.W."/>
            <person name="Darby A.C."/>
            <person name="Makepeace B.L."/>
        </authorList>
    </citation>
    <scope>NUCLEOTIDE SEQUENCE [LARGE SCALE GENOMIC DNA]</scope>
    <source>
        <strain evidence="10">UoL-WK</strain>
    </source>
</reference>
<keyword evidence="3" id="KW-0813">Transport</keyword>
<evidence type="ECO:0000259" key="9">
    <source>
        <dbReference type="PROSITE" id="PS51012"/>
    </source>
</evidence>
<feature type="transmembrane region" description="Helical" evidence="8">
    <location>
        <begin position="149"/>
        <end position="172"/>
    </location>
</feature>
<dbReference type="OrthoDB" id="10255969at2759"/>
<keyword evidence="5 8" id="KW-0812">Transmembrane</keyword>
<dbReference type="Proteomes" id="UP000285301">
    <property type="component" value="Unassembled WGS sequence"/>
</dbReference>
<dbReference type="InterPro" id="IPR013525">
    <property type="entry name" value="ABC2_TM"/>
</dbReference>
<keyword evidence="6 8" id="KW-1133">Transmembrane helix</keyword>
<gene>
    <name evidence="10" type="ORF">B4U79_10722</name>
</gene>
<evidence type="ECO:0000256" key="6">
    <source>
        <dbReference type="ARBA" id="ARBA00022989"/>
    </source>
</evidence>
<keyword evidence="11" id="KW-1185">Reference proteome</keyword>
<sequence length="342" mass="38506">MKVSVAVFNEENPPFLSEIYIKSINNEVIDIQHFDNLSLAIDSVKKAKAWGVLHIKPNFSETLIEGFENIDEWDGDEAPDDRMKLYSDLSCIFKTITATKMLDEAFVNFSANALTKLNYNPSIFNIPIQMGEAIHGTLQGGNFFGLKTFYIPGVLIIISYTISFAMTILAVIAEKTEKILDRNYAAGVSPTHLILGHLLTRLTFMSINLIVVFFVAIYGFHIPTNGSRTLALALLILQCIAGLTNGLVISALLPNLHYAAILSNGILLFMFIASGVLWSVGSMPYWFRWLSYFMPTTIPTESFRHILSRGLPFSHFEVYSGFLVTIFYIFVFFLSSIFFFRH</sequence>
<dbReference type="InterPro" id="IPR047817">
    <property type="entry name" value="ABC2_TM_bact-type"/>
</dbReference>
<organism evidence="10 11">
    <name type="scientific">Dinothrombium tinctorium</name>
    <dbReference type="NCBI Taxonomy" id="1965070"/>
    <lineage>
        <taxon>Eukaryota</taxon>
        <taxon>Metazoa</taxon>
        <taxon>Ecdysozoa</taxon>
        <taxon>Arthropoda</taxon>
        <taxon>Chelicerata</taxon>
        <taxon>Arachnida</taxon>
        <taxon>Acari</taxon>
        <taxon>Acariformes</taxon>
        <taxon>Trombidiformes</taxon>
        <taxon>Prostigmata</taxon>
        <taxon>Anystina</taxon>
        <taxon>Parasitengona</taxon>
        <taxon>Trombidioidea</taxon>
        <taxon>Trombidiidae</taxon>
        <taxon>Dinothrombium</taxon>
    </lineage>
</organism>
<feature type="transmembrane region" description="Helical" evidence="8">
    <location>
        <begin position="193"/>
        <end position="218"/>
    </location>
</feature>
<feature type="transmembrane region" description="Helical" evidence="8">
    <location>
        <begin position="318"/>
        <end position="340"/>
    </location>
</feature>
<evidence type="ECO:0000256" key="3">
    <source>
        <dbReference type="ARBA" id="ARBA00022448"/>
    </source>
</evidence>
<comment type="caution">
    <text evidence="10">The sequence shown here is derived from an EMBL/GenBank/DDBJ whole genome shotgun (WGS) entry which is preliminary data.</text>
</comment>
<feature type="transmembrane region" description="Helical" evidence="8">
    <location>
        <begin position="230"/>
        <end position="253"/>
    </location>
</feature>
<comment type="similarity">
    <text evidence="2">Belongs to the ABC-2 integral membrane protein family.</text>
</comment>
<evidence type="ECO:0000313" key="11">
    <source>
        <dbReference type="Proteomes" id="UP000285301"/>
    </source>
</evidence>
<evidence type="ECO:0000256" key="1">
    <source>
        <dbReference type="ARBA" id="ARBA00004651"/>
    </source>
</evidence>
<dbReference type="GO" id="GO:0005886">
    <property type="term" value="C:plasma membrane"/>
    <property type="evidence" value="ECO:0007669"/>
    <property type="project" value="UniProtKB-SubCell"/>
</dbReference>
<dbReference type="EMBL" id="NCKU01002303">
    <property type="protein sequence ID" value="RWS09889.1"/>
    <property type="molecule type" value="Genomic_DNA"/>
</dbReference>
<feature type="domain" description="ABC transmembrane type-2" evidence="9">
    <location>
        <begin position="104"/>
        <end position="342"/>
    </location>
</feature>
<evidence type="ECO:0000256" key="8">
    <source>
        <dbReference type="SAM" id="Phobius"/>
    </source>
</evidence>
<evidence type="ECO:0000256" key="7">
    <source>
        <dbReference type="ARBA" id="ARBA00023136"/>
    </source>
</evidence>
<dbReference type="STRING" id="1965070.A0A3S3P810"/>
<accession>A0A3S3P810</accession>
<dbReference type="PANTHER" id="PTHR30294:SF38">
    <property type="entry name" value="TRANSPORT PERMEASE PROTEIN"/>
    <property type="match status" value="1"/>
</dbReference>
<feature type="transmembrane region" description="Helical" evidence="8">
    <location>
        <begin position="265"/>
        <end position="287"/>
    </location>
</feature>
<comment type="subcellular location">
    <subcellularLocation>
        <location evidence="1">Cell membrane</location>
        <topology evidence="1">Multi-pass membrane protein</topology>
    </subcellularLocation>
</comment>
<evidence type="ECO:0000313" key="10">
    <source>
        <dbReference type="EMBL" id="RWS09889.1"/>
    </source>
</evidence>
<proteinExistence type="inferred from homology"/>
<dbReference type="AlphaFoldDB" id="A0A3S3P810"/>
<keyword evidence="7 8" id="KW-0472">Membrane</keyword>
<evidence type="ECO:0000256" key="5">
    <source>
        <dbReference type="ARBA" id="ARBA00022692"/>
    </source>
</evidence>
<dbReference type="InterPro" id="IPR051449">
    <property type="entry name" value="ABC-2_transporter_component"/>
</dbReference>
<dbReference type="Pfam" id="PF12698">
    <property type="entry name" value="ABC2_membrane_3"/>
    <property type="match status" value="1"/>
</dbReference>
<evidence type="ECO:0000256" key="4">
    <source>
        <dbReference type="ARBA" id="ARBA00022475"/>
    </source>
</evidence>
<dbReference type="PANTHER" id="PTHR30294">
    <property type="entry name" value="MEMBRANE COMPONENT OF ABC TRANSPORTER YHHJ-RELATED"/>
    <property type="match status" value="1"/>
</dbReference>
<dbReference type="GO" id="GO:0140359">
    <property type="term" value="F:ABC-type transporter activity"/>
    <property type="evidence" value="ECO:0007669"/>
    <property type="project" value="InterPro"/>
</dbReference>
<protein>
    <submittedName>
        <fullName evidence="10">ABC transporter G family member 20-like protein</fullName>
    </submittedName>
</protein>
<keyword evidence="4" id="KW-1003">Cell membrane</keyword>
<name>A0A3S3P810_9ACAR</name>
<dbReference type="PROSITE" id="PS51012">
    <property type="entry name" value="ABC_TM2"/>
    <property type="match status" value="1"/>
</dbReference>
<evidence type="ECO:0000256" key="2">
    <source>
        <dbReference type="ARBA" id="ARBA00007783"/>
    </source>
</evidence>